<dbReference type="InterPro" id="IPR042307">
    <property type="entry name" value="Reeler_sf"/>
</dbReference>
<keyword evidence="3" id="KW-0732">Signal</keyword>
<dbReference type="CDD" id="cd08544">
    <property type="entry name" value="Reeler"/>
    <property type="match status" value="1"/>
</dbReference>
<keyword evidence="2" id="KW-1133">Transmembrane helix</keyword>
<dbReference type="InterPro" id="IPR002861">
    <property type="entry name" value="Reeler_dom"/>
</dbReference>
<keyword evidence="6" id="KW-1185">Reference proteome</keyword>
<dbReference type="Pfam" id="PF02014">
    <property type="entry name" value="Reeler"/>
    <property type="match status" value="1"/>
</dbReference>
<dbReference type="Gene3D" id="2.60.40.4060">
    <property type="entry name" value="Reeler domain"/>
    <property type="match status" value="1"/>
</dbReference>
<dbReference type="Proteomes" id="UP000265703">
    <property type="component" value="Unassembled WGS sequence"/>
</dbReference>
<evidence type="ECO:0000256" key="2">
    <source>
        <dbReference type="SAM" id="Phobius"/>
    </source>
</evidence>
<dbReference type="EMBL" id="QKYT01000467">
    <property type="protein sequence ID" value="RIA84807.1"/>
    <property type="molecule type" value="Genomic_DNA"/>
</dbReference>
<evidence type="ECO:0000313" key="5">
    <source>
        <dbReference type="EMBL" id="RIA84807.1"/>
    </source>
</evidence>
<evidence type="ECO:0000256" key="3">
    <source>
        <dbReference type="SAM" id="SignalP"/>
    </source>
</evidence>
<organism evidence="5 6">
    <name type="scientific">Glomus cerebriforme</name>
    <dbReference type="NCBI Taxonomy" id="658196"/>
    <lineage>
        <taxon>Eukaryota</taxon>
        <taxon>Fungi</taxon>
        <taxon>Fungi incertae sedis</taxon>
        <taxon>Mucoromycota</taxon>
        <taxon>Glomeromycotina</taxon>
        <taxon>Glomeromycetes</taxon>
        <taxon>Glomerales</taxon>
        <taxon>Glomeraceae</taxon>
        <taxon>Glomus</taxon>
    </lineage>
</organism>
<dbReference type="OrthoDB" id="2404727at2759"/>
<feature type="region of interest" description="Disordered" evidence="1">
    <location>
        <begin position="168"/>
        <end position="190"/>
    </location>
</feature>
<name>A0A397SLF2_9GLOM</name>
<feature type="chain" id="PRO_5017484872" description="Reelin domain-containing protein" evidence="3">
    <location>
        <begin position="26"/>
        <end position="245"/>
    </location>
</feature>
<evidence type="ECO:0000256" key="1">
    <source>
        <dbReference type="SAM" id="MobiDB-lite"/>
    </source>
</evidence>
<feature type="domain" description="Reelin" evidence="4">
    <location>
        <begin position="61"/>
        <end position="154"/>
    </location>
</feature>
<protein>
    <recommendedName>
        <fullName evidence="4">Reelin domain-containing protein</fullName>
    </recommendedName>
</protein>
<reference evidence="5 6" key="1">
    <citation type="submission" date="2018-06" db="EMBL/GenBank/DDBJ databases">
        <title>Comparative genomics reveals the genomic features of Rhizophagus irregularis, R. cerebriforme, R. diaphanum and Gigaspora rosea, and their symbiotic lifestyle signature.</title>
        <authorList>
            <person name="Morin E."/>
            <person name="San Clemente H."/>
            <person name="Chen E.C.H."/>
            <person name="De La Providencia I."/>
            <person name="Hainaut M."/>
            <person name="Kuo A."/>
            <person name="Kohler A."/>
            <person name="Murat C."/>
            <person name="Tang N."/>
            <person name="Roy S."/>
            <person name="Loubradou J."/>
            <person name="Henrissat B."/>
            <person name="Grigoriev I.V."/>
            <person name="Corradi N."/>
            <person name="Roux C."/>
            <person name="Martin F.M."/>
        </authorList>
    </citation>
    <scope>NUCLEOTIDE SEQUENCE [LARGE SCALE GENOMIC DNA]</scope>
    <source>
        <strain evidence="5 6">DAOM 227022</strain>
    </source>
</reference>
<feature type="compositionally biased region" description="Low complexity" evidence="1">
    <location>
        <begin position="168"/>
        <end position="182"/>
    </location>
</feature>
<evidence type="ECO:0000259" key="4">
    <source>
        <dbReference type="Pfam" id="PF02014"/>
    </source>
</evidence>
<dbReference type="AlphaFoldDB" id="A0A397SLF2"/>
<comment type="caution">
    <text evidence="5">The sequence shown here is derived from an EMBL/GenBank/DDBJ whole genome shotgun (WGS) entry which is preliminary data.</text>
</comment>
<feature type="signal peptide" evidence="3">
    <location>
        <begin position="1"/>
        <end position="25"/>
    </location>
</feature>
<keyword evidence="2" id="KW-0472">Membrane</keyword>
<feature type="transmembrane region" description="Helical" evidence="2">
    <location>
        <begin position="199"/>
        <end position="223"/>
    </location>
</feature>
<sequence length="245" mass="26325">MGKMYEKLLSFILLLFISIPFYVSAFPNGAGTCNVEDMSSGDHGNSNLKGSAGYALTTTGTSGNFEFTLTGGQSKGIEGLLVYVVDANNKRLGQFTNLPSSLQFKDDCNVPSATITHKNKDIKNFPINLNWNAPQGSSGNLTVKALVVRDFKDWAKLDDVQFDPISGTTSSPVGSVPVNSGGQDTSSADSDSDNFLKKYLLFIIMIGITTLLYIVGSVTEAMLKRQQVKSRSFAKTIQNGYDGSG</sequence>
<proteinExistence type="predicted"/>
<keyword evidence="2" id="KW-0812">Transmembrane</keyword>
<evidence type="ECO:0000313" key="6">
    <source>
        <dbReference type="Proteomes" id="UP000265703"/>
    </source>
</evidence>
<accession>A0A397SLF2</accession>
<gene>
    <name evidence="5" type="ORF">C1645_783323</name>
</gene>